<gene>
    <name evidence="1" type="ORF">F4821DRAFT_222613</name>
</gene>
<keyword evidence="2" id="KW-1185">Reference proteome</keyword>
<reference evidence="1 2" key="1">
    <citation type="journal article" date="2022" name="New Phytol.">
        <title>Ecological generalism drives hyperdiversity of secondary metabolite gene clusters in xylarialean endophytes.</title>
        <authorList>
            <person name="Franco M.E.E."/>
            <person name="Wisecaver J.H."/>
            <person name="Arnold A.E."/>
            <person name="Ju Y.M."/>
            <person name="Slot J.C."/>
            <person name="Ahrendt S."/>
            <person name="Moore L.P."/>
            <person name="Eastman K.E."/>
            <person name="Scott K."/>
            <person name="Konkel Z."/>
            <person name="Mondo S.J."/>
            <person name="Kuo A."/>
            <person name="Hayes R.D."/>
            <person name="Haridas S."/>
            <person name="Andreopoulos B."/>
            <person name="Riley R."/>
            <person name="LaButti K."/>
            <person name="Pangilinan J."/>
            <person name="Lipzen A."/>
            <person name="Amirebrahimi M."/>
            <person name="Yan J."/>
            <person name="Adam C."/>
            <person name="Keymanesh K."/>
            <person name="Ng V."/>
            <person name="Louie K."/>
            <person name="Northen T."/>
            <person name="Drula E."/>
            <person name="Henrissat B."/>
            <person name="Hsieh H.M."/>
            <person name="Youens-Clark K."/>
            <person name="Lutzoni F."/>
            <person name="Miadlikowska J."/>
            <person name="Eastwood D.C."/>
            <person name="Hamelin R.C."/>
            <person name="Grigoriev I.V."/>
            <person name="U'Ren J.M."/>
        </authorList>
    </citation>
    <scope>NUCLEOTIDE SEQUENCE [LARGE SCALE GENOMIC DNA]</scope>
    <source>
        <strain evidence="1 2">ER1909</strain>
    </source>
</reference>
<evidence type="ECO:0000313" key="1">
    <source>
        <dbReference type="EMBL" id="KAI6093298.1"/>
    </source>
</evidence>
<protein>
    <submittedName>
        <fullName evidence="1">Uncharacterized protein</fullName>
    </submittedName>
</protein>
<dbReference type="EMBL" id="MU394281">
    <property type="protein sequence ID" value="KAI6093298.1"/>
    <property type="molecule type" value="Genomic_DNA"/>
</dbReference>
<organism evidence="1 2">
    <name type="scientific">Hypoxylon rubiginosum</name>
    <dbReference type="NCBI Taxonomy" id="110542"/>
    <lineage>
        <taxon>Eukaryota</taxon>
        <taxon>Fungi</taxon>
        <taxon>Dikarya</taxon>
        <taxon>Ascomycota</taxon>
        <taxon>Pezizomycotina</taxon>
        <taxon>Sordariomycetes</taxon>
        <taxon>Xylariomycetidae</taxon>
        <taxon>Xylariales</taxon>
        <taxon>Hypoxylaceae</taxon>
        <taxon>Hypoxylon</taxon>
    </lineage>
</organism>
<proteinExistence type="predicted"/>
<sequence>MTPGSKSPGEIHFIVSTGTKKPDPEMRKLIRSHVMIGKNRGKTLPPRKKKTADSSPENSNPSHRYAETTATLDIIPRKVGSDLSFIRFADTIEESAVAVILQFSSIAKKALFPLESCIDFGAKEKAWMEALTLDAAYLHAMAFSAQDYFDLLPGRANFSLDNSARVAAPHVVKTLQLLRERLEMSAEHNVKLIKGSFSTAAVVLCLVFHAHLMGEQQAALHHMRGLRKIVDLGGGLPSLSNNLKLMLEILRCDVGMALHYGSKPLFFVNPSWEPYWPYPEFTSYSQTSAPSLEYCKFTGNLDPELARAWEVTKKFSVLVNHAASTRQKLPKEFLLDTMASVMYPILHLPSGHFELGSLDEAIRLGLLAYCSSVFLQWAGVRLPYMHFPAMYRNCLVNLRLPELNEDSNSDNSSSPLLLWLLMVGAVSVFGDCDNAWLKPWLRVNIELCGGSNSWDVIQRVLSSFIWIGLVHDVPGKAVFHSASSSGQYHH</sequence>
<dbReference type="Proteomes" id="UP001497680">
    <property type="component" value="Unassembled WGS sequence"/>
</dbReference>
<name>A0ACC0DKT0_9PEZI</name>
<evidence type="ECO:0000313" key="2">
    <source>
        <dbReference type="Proteomes" id="UP001497680"/>
    </source>
</evidence>
<accession>A0ACC0DKT0</accession>
<comment type="caution">
    <text evidence="1">The sequence shown here is derived from an EMBL/GenBank/DDBJ whole genome shotgun (WGS) entry which is preliminary data.</text>
</comment>